<dbReference type="GO" id="GO:0031032">
    <property type="term" value="P:actomyosin structure organization"/>
    <property type="evidence" value="ECO:0007669"/>
    <property type="project" value="TreeGrafter"/>
</dbReference>
<reference evidence="3" key="1">
    <citation type="journal article" date="2019" name="bioRxiv">
        <title>The Genome of the Zebra Mussel, Dreissena polymorpha: A Resource for Invasive Species Research.</title>
        <authorList>
            <person name="McCartney M.A."/>
            <person name="Auch B."/>
            <person name="Kono T."/>
            <person name="Mallez S."/>
            <person name="Zhang Y."/>
            <person name="Obille A."/>
            <person name="Becker A."/>
            <person name="Abrahante J.E."/>
            <person name="Garbe J."/>
            <person name="Badalamenti J.P."/>
            <person name="Herman A."/>
            <person name="Mangelson H."/>
            <person name="Liachko I."/>
            <person name="Sullivan S."/>
            <person name="Sone E.D."/>
            <person name="Koren S."/>
            <person name="Silverstein K.A.T."/>
            <person name="Beckman K.B."/>
            <person name="Gohl D.M."/>
        </authorList>
    </citation>
    <scope>NUCLEOTIDE SEQUENCE</scope>
    <source>
        <strain evidence="3">Duluth1</strain>
        <tissue evidence="3">Whole animal</tissue>
    </source>
</reference>
<keyword evidence="4" id="KW-1185">Reference proteome</keyword>
<dbReference type="AlphaFoldDB" id="A0A9D4C954"/>
<dbReference type="Proteomes" id="UP000828390">
    <property type="component" value="Unassembled WGS sequence"/>
</dbReference>
<feature type="region of interest" description="Disordered" evidence="1">
    <location>
        <begin position="169"/>
        <end position="226"/>
    </location>
</feature>
<dbReference type="CDD" id="cd13189">
    <property type="entry name" value="FERM_C_PTPN4_PTPN3_like"/>
    <property type="match status" value="1"/>
</dbReference>
<feature type="domain" description="FERM" evidence="2">
    <location>
        <begin position="1"/>
        <end position="97"/>
    </location>
</feature>
<dbReference type="InterPro" id="IPR011993">
    <property type="entry name" value="PH-like_dom_sf"/>
</dbReference>
<dbReference type="SMART" id="SM01196">
    <property type="entry name" value="FERM_C"/>
    <property type="match status" value="1"/>
</dbReference>
<name>A0A9D4C954_DREPO</name>
<dbReference type="Pfam" id="PF09380">
    <property type="entry name" value="FERM_C"/>
    <property type="match status" value="1"/>
</dbReference>
<gene>
    <name evidence="3" type="ORF">DPMN_062173</name>
</gene>
<evidence type="ECO:0000313" key="4">
    <source>
        <dbReference type="Proteomes" id="UP000828390"/>
    </source>
</evidence>
<accession>A0A9D4C954</accession>
<dbReference type="FunFam" id="2.30.29.30:FF:000002">
    <property type="entry name" value="Band 4.1-like protein 5 isoform 1"/>
    <property type="match status" value="1"/>
</dbReference>
<reference evidence="3" key="2">
    <citation type="submission" date="2020-11" db="EMBL/GenBank/DDBJ databases">
        <authorList>
            <person name="McCartney M.A."/>
            <person name="Auch B."/>
            <person name="Kono T."/>
            <person name="Mallez S."/>
            <person name="Becker A."/>
            <person name="Gohl D.M."/>
            <person name="Silverstein K.A.T."/>
            <person name="Koren S."/>
            <person name="Bechman K.B."/>
            <person name="Herman A."/>
            <person name="Abrahante J.E."/>
            <person name="Garbe J."/>
        </authorList>
    </citation>
    <scope>NUCLEOTIDE SEQUENCE</scope>
    <source>
        <strain evidence="3">Duluth1</strain>
        <tissue evidence="3">Whole animal</tissue>
    </source>
</reference>
<dbReference type="PROSITE" id="PS50057">
    <property type="entry name" value="FERM_3"/>
    <property type="match status" value="1"/>
</dbReference>
<dbReference type="PANTHER" id="PTHR23280">
    <property type="entry name" value="4.1 G PROTEIN"/>
    <property type="match status" value="1"/>
</dbReference>
<comment type="caution">
    <text evidence="3">The sequence shown here is derived from an EMBL/GenBank/DDBJ whole genome shotgun (WGS) entry which is preliminary data.</text>
</comment>
<organism evidence="3 4">
    <name type="scientific">Dreissena polymorpha</name>
    <name type="common">Zebra mussel</name>
    <name type="synonym">Mytilus polymorpha</name>
    <dbReference type="NCBI Taxonomy" id="45954"/>
    <lineage>
        <taxon>Eukaryota</taxon>
        <taxon>Metazoa</taxon>
        <taxon>Spiralia</taxon>
        <taxon>Lophotrochozoa</taxon>
        <taxon>Mollusca</taxon>
        <taxon>Bivalvia</taxon>
        <taxon>Autobranchia</taxon>
        <taxon>Heteroconchia</taxon>
        <taxon>Euheterodonta</taxon>
        <taxon>Imparidentia</taxon>
        <taxon>Neoheterodontei</taxon>
        <taxon>Myida</taxon>
        <taxon>Dreissenoidea</taxon>
        <taxon>Dreissenidae</taxon>
        <taxon>Dreissena</taxon>
    </lineage>
</organism>
<dbReference type="InterPro" id="IPR041783">
    <property type="entry name" value="PTPN3/4_FERM_C"/>
</dbReference>
<dbReference type="Gene3D" id="2.30.29.30">
    <property type="entry name" value="Pleckstrin-homology domain (PH domain)/Phosphotyrosine-binding domain (PTB)"/>
    <property type="match status" value="1"/>
</dbReference>
<dbReference type="SUPFAM" id="SSF50729">
    <property type="entry name" value="PH domain-like"/>
    <property type="match status" value="1"/>
</dbReference>
<dbReference type="InterPro" id="IPR018980">
    <property type="entry name" value="FERM_PH-like_C"/>
</dbReference>
<sequence length="765" mass="85438">MYGVDLHKARDQSNLEIHLGVTSVGLVVFQNNMKINTFQWSNIVKISFKRKQFFIQLRRGQNDTVENLIGFNMVSYRSCKNMWKSCVEHHTFFRLHTPNPQQKKFLSIGSKFRYRSPSKRYSRQTIGPCQRNMINRDKNSIVDGYKASSISKSQTFGGIQNSYQAFSRADGQHPNQRATLPHDYKVGHSPVSGSSGKEDDHGGFIASHHANAYPAPFPPSKKANGAAVTDANHNTGSTNCDTLYDMISLCADHVRKVSSQISLCADHVRKVSSLISLCADHSNLPERPPVNSDQLSITTTLISPGTISLYSVPANNAHLPTTTSDRNFTFPKSNLIANNDHVNDQRPPFYIPKSRPQGGALVIFNQVFRRKKLVIRLANAGGLAGRLAGGQNKLVWDVGMHCQFMSCAKLLSLIINSDFFMLISGSHAIVLFAVHRLVLLSCQMSIAEATIPNYCSYETFKTGFADGLGPGVQKVWSQSENCTGNTLIEKGEVKSSKHLHSLVLGTCMLSDRNNNHSRVSGLKNKWARQIDWFDAYSVSLDLFERQKHSRESAGEAGRGPGGECDHYQDIEDILHESLRSSELSHSDSGWSGSRISTAKLSWKGRIERESFWYSSKKGCIDWLEKTFDEDNEIRLGLCDTTQEYLKLFSGQSSGTCGRKLTKVLKSDFFMTTQSGMVPACQHYHRKLGTDGSSVDDFRGDNFNESGETTLEEEVFEEDFYYLGIPQTDGDFLAAADTLLNISENKIVKQKCALKQRVISDFFVKS</sequence>
<dbReference type="PANTHER" id="PTHR23280:SF27">
    <property type="entry name" value="TYROSINE-PROTEIN PHOSPHATASE NON-RECEPTOR TYPE"/>
    <property type="match status" value="1"/>
</dbReference>
<dbReference type="GO" id="GO:0005856">
    <property type="term" value="C:cytoskeleton"/>
    <property type="evidence" value="ECO:0007669"/>
    <property type="project" value="TreeGrafter"/>
</dbReference>
<dbReference type="InterPro" id="IPR000299">
    <property type="entry name" value="FERM_domain"/>
</dbReference>
<evidence type="ECO:0000313" key="3">
    <source>
        <dbReference type="EMBL" id="KAH3719341.1"/>
    </source>
</evidence>
<evidence type="ECO:0000259" key="2">
    <source>
        <dbReference type="PROSITE" id="PS50057"/>
    </source>
</evidence>
<proteinExistence type="predicted"/>
<evidence type="ECO:0000256" key="1">
    <source>
        <dbReference type="SAM" id="MobiDB-lite"/>
    </source>
</evidence>
<protein>
    <recommendedName>
        <fullName evidence="2">FERM domain-containing protein</fullName>
    </recommendedName>
</protein>
<dbReference type="EMBL" id="JAIWYP010000013">
    <property type="protein sequence ID" value="KAH3719341.1"/>
    <property type="molecule type" value="Genomic_DNA"/>
</dbReference>